<evidence type="ECO:0000313" key="6">
    <source>
        <dbReference type="EMBL" id="CAA9578558.1"/>
    </source>
</evidence>
<dbReference type="PANTHER" id="PTHR46056:SF12">
    <property type="entry name" value="LONG-CHAIN-ALCOHOL OXIDASE"/>
    <property type="match status" value="1"/>
</dbReference>
<dbReference type="InterPro" id="IPR007867">
    <property type="entry name" value="GMC_OxRtase_C"/>
</dbReference>
<keyword evidence="2" id="KW-0285">Flavoprotein</keyword>
<reference evidence="6" key="1">
    <citation type="submission" date="2020-02" db="EMBL/GenBank/DDBJ databases">
        <authorList>
            <person name="Meier V. D."/>
        </authorList>
    </citation>
    <scope>NUCLEOTIDE SEQUENCE</scope>
    <source>
        <strain evidence="6">AVDCRST_MAG88</strain>
    </source>
</reference>
<dbReference type="SUPFAM" id="SSF51905">
    <property type="entry name" value="FAD/NAD(P)-binding domain"/>
    <property type="match status" value="1"/>
</dbReference>
<proteinExistence type="inferred from homology"/>
<dbReference type="PANTHER" id="PTHR46056">
    <property type="entry name" value="LONG-CHAIN-ALCOHOL OXIDASE"/>
    <property type="match status" value="1"/>
</dbReference>
<protein>
    <submittedName>
        <fullName evidence="6">Glucose-methanol-choline (GMC) oxidoreductase:NAD binding site</fullName>
    </submittedName>
</protein>
<name>A0A6J4VHM8_9BACT</name>
<dbReference type="SUPFAM" id="SSF54373">
    <property type="entry name" value="FAD-linked reductases, C-terminal domain"/>
    <property type="match status" value="1"/>
</dbReference>
<evidence type="ECO:0000259" key="5">
    <source>
        <dbReference type="Pfam" id="PF05199"/>
    </source>
</evidence>
<accession>A0A6J4VHM8</accession>
<comment type="similarity">
    <text evidence="1">Belongs to the GMC oxidoreductase family.</text>
</comment>
<dbReference type="GO" id="GO:0016614">
    <property type="term" value="F:oxidoreductase activity, acting on CH-OH group of donors"/>
    <property type="evidence" value="ECO:0007669"/>
    <property type="project" value="InterPro"/>
</dbReference>
<evidence type="ECO:0000256" key="3">
    <source>
        <dbReference type="ARBA" id="ARBA00022827"/>
    </source>
</evidence>
<feature type="domain" description="Glucose-methanol-choline oxidoreductase C-terminal" evidence="5">
    <location>
        <begin position="131"/>
        <end position="247"/>
    </location>
</feature>
<dbReference type="InterPro" id="IPR036188">
    <property type="entry name" value="FAD/NAD-bd_sf"/>
</dbReference>
<dbReference type="Gene3D" id="3.50.50.60">
    <property type="entry name" value="FAD/NAD(P)-binding domain"/>
    <property type="match status" value="1"/>
</dbReference>
<evidence type="ECO:0000256" key="2">
    <source>
        <dbReference type="ARBA" id="ARBA00022630"/>
    </source>
</evidence>
<sequence length="262" mass="27937">MVVLCANGLGSPRLLLLSATGAAPNGLANSSGLVGRYLMHHAYAEQSLVFDEPVDGFAGAYGAPLYSAEFYETDARRGFVNGFTFQIGRGLTAGHAALALPWGEGHREAFARLFNHEIWFAVQAEDLPVYANRVELDPDQADSSGLPGVRVHWTLHPNDRRLIDFGVERARELTAAVGAAELVTTGAADPNPGWHLLGTCRMGADPDRSVTDADHQAWDVPNLYICDGSSFVTGGAVNPTSTIGALALRCADRILARDDAHA</sequence>
<keyword evidence="4" id="KW-0560">Oxidoreductase</keyword>
<dbReference type="Pfam" id="PF05199">
    <property type="entry name" value="GMC_oxred_C"/>
    <property type="match status" value="1"/>
</dbReference>
<evidence type="ECO:0000256" key="4">
    <source>
        <dbReference type="ARBA" id="ARBA00023002"/>
    </source>
</evidence>
<dbReference type="EMBL" id="CADCWM010000739">
    <property type="protein sequence ID" value="CAA9578558.1"/>
    <property type="molecule type" value="Genomic_DNA"/>
</dbReference>
<keyword evidence="3" id="KW-0274">FAD</keyword>
<gene>
    <name evidence="6" type="ORF">AVDCRST_MAG88-3063</name>
</gene>
<dbReference type="AlphaFoldDB" id="A0A6J4VHM8"/>
<evidence type="ECO:0000256" key="1">
    <source>
        <dbReference type="ARBA" id="ARBA00010790"/>
    </source>
</evidence>
<organism evidence="6">
    <name type="scientific">uncultured Thermomicrobiales bacterium</name>
    <dbReference type="NCBI Taxonomy" id="1645740"/>
    <lineage>
        <taxon>Bacteria</taxon>
        <taxon>Pseudomonadati</taxon>
        <taxon>Thermomicrobiota</taxon>
        <taxon>Thermomicrobia</taxon>
        <taxon>Thermomicrobiales</taxon>
        <taxon>environmental samples</taxon>
    </lineage>
</organism>